<dbReference type="GO" id="GO:0009279">
    <property type="term" value="C:cell outer membrane"/>
    <property type="evidence" value="ECO:0007669"/>
    <property type="project" value="UniProtKB-SubCell"/>
</dbReference>
<comment type="subunit">
    <text evidence="2">Homotrimer.</text>
</comment>
<evidence type="ECO:0000313" key="13">
    <source>
        <dbReference type="EMBL" id="RKF31461.1"/>
    </source>
</evidence>
<proteinExistence type="predicted"/>
<gene>
    <name evidence="13" type="ORF">BCY88_11850</name>
</gene>
<organism evidence="13 14">
    <name type="scientific">Paraburkholderia fungorum</name>
    <dbReference type="NCBI Taxonomy" id="134537"/>
    <lineage>
        <taxon>Bacteria</taxon>
        <taxon>Pseudomonadati</taxon>
        <taxon>Pseudomonadota</taxon>
        <taxon>Betaproteobacteria</taxon>
        <taxon>Burkholderiales</taxon>
        <taxon>Burkholderiaceae</taxon>
        <taxon>Paraburkholderia</taxon>
    </lineage>
</organism>
<dbReference type="Proteomes" id="UP000283709">
    <property type="component" value="Unassembled WGS sequence"/>
</dbReference>
<dbReference type="InterPro" id="IPR023614">
    <property type="entry name" value="Porin_dom_sf"/>
</dbReference>
<feature type="chain" id="PRO_5019268144" evidence="11">
    <location>
        <begin position="21"/>
        <end position="387"/>
    </location>
</feature>
<dbReference type="InterPro" id="IPR033900">
    <property type="entry name" value="Gram_neg_porin_domain"/>
</dbReference>
<dbReference type="GO" id="GO:0034220">
    <property type="term" value="P:monoatomic ion transmembrane transport"/>
    <property type="evidence" value="ECO:0007669"/>
    <property type="project" value="InterPro"/>
</dbReference>
<dbReference type="GO" id="GO:0015288">
    <property type="term" value="F:porin activity"/>
    <property type="evidence" value="ECO:0007669"/>
    <property type="project" value="UniProtKB-KW"/>
</dbReference>
<dbReference type="EMBL" id="MCAS01000067">
    <property type="protein sequence ID" value="RKF31461.1"/>
    <property type="molecule type" value="Genomic_DNA"/>
</dbReference>
<evidence type="ECO:0000256" key="8">
    <source>
        <dbReference type="ARBA" id="ARBA00023114"/>
    </source>
</evidence>
<keyword evidence="10" id="KW-0998">Cell outer membrane</keyword>
<protein>
    <submittedName>
        <fullName evidence="13">Porin</fullName>
    </submittedName>
</protein>
<evidence type="ECO:0000259" key="12">
    <source>
        <dbReference type="Pfam" id="PF13609"/>
    </source>
</evidence>
<sequence length="387" mass="40241">MKKSLIVVAVAASFASVAHAQSSVTLYGLLDAGLTYTSNVAPANGVGHGNAKWAAGSGGINQSMFGLRGSEDLGGGLKAIFTLESGFNINNGKFANNNGMFNRQAFVGLSSAQFGTVTLGRQYDAAQDYLAPLTATGSWGGTYFAHPFNNDNLSTNGGYAVNNSIKYSSANYAGFTFGGTYGFSNQAGAFANNREYSVGAAYQFQGLRLGAAYAQQNNPAANVSGASDGVLANTSGVITGNFRQREFGAAAAYSFGPATVGAAFTQSRIDNLVGAAVGQRQGRSNNYEVNGKYNLTPAMALGVAYTFTDARGYGVNAAGNDMKTRYHQIGVQADYSLSRRTDVYAQAVYQHAMGDGGVASIYSGDNTVPASSSKNQTAATIGLRHRF</sequence>
<dbReference type="PRINTS" id="PR00184">
    <property type="entry name" value="NEISSPPORIN"/>
</dbReference>
<dbReference type="RefSeq" id="WP_120348886.1">
    <property type="nucleotide sequence ID" value="NZ_MCAS01000067.1"/>
</dbReference>
<evidence type="ECO:0000256" key="5">
    <source>
        <dbReference type="ARBA" id="ARBA00022692"/>
    </source>
</evidence>
<keyword evidence="9" id="KW-0472">Membrane</keyword>
<dbReference type="Pfam" id="PF13609">
    <property type="entry name" value="Porin_4"/>
    <property type="match status" value="1"/>
</dbReference>
<keyword evidence="3" id="KW-0813">Transport</keyword>
<dbReference type="GO" id="GO:0046930">
    <property type="term" value="C:pore complex"/>
    <property type="evidence" value="ECO:0007669"/>
    <property type="project" value="UniProtKB-KW"/>
</dbReference>
<comment type="subcellular location">
    <subcellularLocation>
        <location evidence="1">Cell outer membrane</location>
        <topology evidence="1">Multi-pass membrane protein</topology>
    </subcellularLocation>
</comment>
<evidence type="ECO:0000256" key="3">
    <source>
        <dbReference type="ARBA" id="ARBA00022448"/>
    </source>
</evidence>
<dbReference type="SUPFAM" id="SSF56935">
    <property type="entry name" value="Porins"/>
    <property type="match status" value="1"/>
</dbReference>
<keyword evidence="5" id="KW-0812">Transmembrane</keyword>
<dbReference type="PANTHER" id="PTHR34501:SF9">
    <property type="entry name" value="MAJOR OUTER MEMBRANE PROTEIN P.IA"/>
    <property type="match status" value="1"/>
</dbReference>
<reference evidence="13 14" key="1">
    <citation type="submission" date="2016-07" db="EMBL/GenBank/DDBJ databases">
        <title>Genome analysis of Burkholderia fungorum ES3-20.</title>
        <authorList>
            <person name="Xu D."/>
            <person name="Yao R."/>
            <person name="Zheng S."/>
        </authorList>
    </citation>
    <scope>NUCLEOTIDE SEQUENCE [LARGE SCALE GENOMIC DNA]</scope>
    <source>
        <strain evidence="13 14">ES3-20</strain>
    </source>
</reference>
<feature type="signal peptide" evidence="11">
    <location>
        <begin position="1"/>
        <end position="20"/>
    </location>
</feature>
<dbReference type="AlphaFoldDB" id="A0A420FF43"/>
<evidence type="ECO:0000256" key="11">
    <source>
        <dbReference type="SAM" id="SignalP"/>
    </source>
</evidence>
<dbReference type="InterPro" id="IPR002299">
    <property type="entry name" value="Porin_Neis"/>
</dbReference>
<keyword evidence="8" id="KW-0626">Porin</keyword>
<dbReference type="InterPro" id="IPR001702">
    <property type="entry name" value="Porin_Gram-ve"/>
</dbReference>
<evidence type="ECO:0000313" key="14">
    <source>
        <dbReference type="Proteomes" id="UP000283709"/>
    </source>
</evidence>
<name>A0A420FF43_9BURK</name>
<dbReference type="PANTHER" id="PTHR34501">
    <property type="entry name" value="PROTEIN YDDL-RELATED"/>
    <property type="match status" value="1"/>
</dbReference>
<dbReference type="InterPro" id="IPR050298">
    <property type="entry name" value="Gram-neg_bact_OMP"/>
</dbReference>
<evidence type="ECO:0000256" key="2">
    <source>
        <dbReference type="ARBA" id="ARBA00011233"/>
    </source>
</evidence>
<feature type="domain" description="Porin" evidence="12">
    <location>
        <begin position="8"/>
        <end position="351"/>
    </location>
</feature>
<dbReference type="Gene3D" id="2.40.160.10">
    <property type="entry name" value="Porin"/>
    <property type="match status" value="1"/>
</dbReference>
<dbReference type="OrthoDB" id="8982743at2"/>
<keyword evidence="4" id="KW-1134">Transmembrane beta strand</keyword>
<evidence type="ECO:0000256" key="4">
    <source>
        <dbReference type="ARBA" id="ARBA00022452"/>
    </source>
</evidence>
<accession>A0A420FF43</accession>
<evidence type="ECO:0000256" key="9">
    <source>
        <dbReference type="ARBA" id="ARBA00023136"/>
    </source>
</evidence>
<evidence type="ECO:0000256" key="1">
    <source>
        <dbReference type="ARBA" id="ARBA00004571"/>
    </source>
</evidence>
<evidence type="ECO:0000256" key="10">
    <source>
        <dbReference type="ARBA" id="ARBA00023237"/>
    </source>
</evidence>
<keyword evidence="7" id="KW-0406">Ion transport</keyword>
<dbReference type="CDD" id="cd00342">
    <property type="entry name" value="gram_neg_porins"/>
    <property type="match status" value="1"/>
</dbReference>
<dbReference type="PRINTS" id="PR00182">
    <property type="entry name" value="ECOLNEIPORIN"/>
</dbReference>
<evidence type="ECO:0000256" key="6">
    <source>
        <dbReference type="ARBA" id="ARBA00022729"/>
    </source>
</evidence>
<comment type="caution">
    <text evidence="13">The sequence shown here is derived from an EMBL/GenBank/DDBJ whole genome shotgun (WGS) entry which is preliminary data.</text>
</comment>
<keyword evidence="6 11" id="KW-0732">Signal</keyword>
<evidence type="ECO:0000256" key="7">
    <source>
        <dbReference type="ARBA" id="ARBA00023065"/>
    </source>
</evidence>